<feature type="domain" description="RCK N-terminal" evidence="3">
    <location>
        <begin position="352"/>
        <end position="481"/>
    </location>
</feature>
<dbReference type="InterPro" id="IPR003148">
    <property type="entry name" value="RCK_N"/>
</dbReference>
<dbReference type="PANTHER" id="PTHR43833:SF11">
    <property type="entry name" value="VOLTAGE-GATED POTASSIUM CHANNEL KCH"/>
    <property type="match status" value="1"/>
</dbReference>
<reference evidence="5" key="1">
    <citation type="journal article" date="2014" name="Int. J. Syst. Evol. Microbiol.">
        <title>Complete genome sequence of Corynebacterium casei LMG S-19264T (=DSM 44701T), isolated from a smear-ripened cheese.</title>
        <authorList>
            <consortium name="US DOE Joint Genome Institute (JGI-PGF)"/>
            <person name="Walter F."/>
            <person name="Albersmeier A."/>
            <person name="Kalinowski J."/>
            <person name="Ruckert C."/>
        </authorList>
    </citation>
    <scope>NUCLEOTIDE SEQUENCE</scope>
    <source>
        <strain evidence="5">CCM 7905</strain>
    </source>
</reference>
<dbReference type="InterPro" id="IPR006037">
    <property type="entry name" value="RCK_C"/>
</dbReference>
<dbReference type="PANTHER" id="PTHR43833">
    <property type="entry name" value="POTASSIUM CHANNEL PROTEIN 2-RELATED-RELATED"/>
    <property type="match status" value="1"/>
</dbReference>
<evidence type="ECO:0000259" key="4">
    <source>
        <dbReference type="PROSITE" id="PS51202"/>
    </source>
</evidence>
<protein>
    <recommendedName>
        <fullName evidence="7">Potassium transporter TrkA</fullName>
    </recommendedName>
</protein>
<feature type="transmembrane region" description="Helical" evidence="2">
    <location>
        <begin position="347"/>
        <end position="368"/>
    </location>
</feature>
<dbReference type="InterPro" id="IPR036291">
    <property type="entry name" value="NAD(P)-bd_dom_sf"/>
</dbReference>
<dbReference type="InterPro" id="IPR050721">
    <property type="entry name" value="Trk_Ktr_HKT_K-transport"/>
</dbReference>
<dbReference type="Proteomes" id="UP000654257">
    <property type="component" value="Unassembled WGS sequence"/>
</dbReference>
<dbReference type="GO" id="GO:0006813">
    <property type="term" value="P:potassium ion transport"/>
    <property type="evidence" value="ECO:0007669"/>
    <property type="project" value="InterPro"/>
</dbReference>
<evidence type="ECO:0008006" key="7">
    <source>
        <dbReference type="Google" id="ProtNLM"/>
    </source>
</evidence>
<proteinExistence type="predicted"/>
<dbReference type="Pfam" id="PF02254">
    <property type="entry name" value="TrkA_N"/>
    <property type="match status" value="2"/>
</dbReference>
<feature type="domain" description="RCK C-terminal" evidence="4">
    <location>
        <begin position="501"/>
        <end position="583"/>
    </location>
</feature>
<reference evidence="5" key="2">
    <citation type="submission" date="2020-09" db="EMBL/GenBank/DDBJ databases">
        <authorList>
            <person name="Sun Q."/>
            <person name="Sedlacek I."/>
        </authorList>
    </citation>
    <scope>NUCLEOTIDE SEQUENCE</scope>
    <source>
        <strain evidence="5">CCM 7905</strain>
    </source>
</reference>
<dbReference type="SUPFAM" id="SSF51735">
    <property type="entry name" value="NAD(P)-binding Rossmann-fold domains"/>
    <property type="match status" value="2"/>
</dbReference>
<comment type="subcellular location">
    <subcellularLocation>
        <location evidence="1">Cell membrane</location>
        <topology evidence="1">Multi-pass membrane protein</topology>
    </subcellularLocation>
</comment>
<dbReference type="GO" id="GO:0005886">
    <property type="term" value="C:plasma membrane"/>
    <property type="evidence" value="ECO:0007669"/>
    <property type="project" value="UniProtKB-SubCell"/>
</dbReference>
<name>A0A917FTN2_9NOCA</name>
<dbReference type="GO" id="GO:0008324">
    <property type="term" value="F:monoatomic cation transmembrane transporter activity"/>
    <property type="evidence" value="ECO:0007669"/>
    <property type="project" value="InterPro"/>
</dbReference>
<evidence type="ECO:0000256" key="1">
    <source>
        <dbReference type="ARBA" id="ARBA00004651"/>
    </source>
</evidence>
<dbReference type="PROSITE" id="PS51201">
    <property type="entry name" value="RCK_N"/>
    <property type="match status" value="1"/>
</dbReference>
<evidence type="ECO:0000256" key="2">
    <source>
        <dbReference type="SAM" id="Phobius"/>
    </source>
</evidence>
<keyword evidence="2" id="KW-0472">Membrane</keyword>
<sequence>MDELNGHVIVCGVAGIGMRIVDQLVASGEQVVVVGRTPDPRLTAAAARWNVPHLVAGIGIADALAAAGLSTAMAVICVEQDELWNLETALLARELRPDVNVVAQLSNATVGGAMNHGGGPGAVLDIADLAAPSVVEACLGIAVHDVEIADIGFVAAQLDVSEKSTLRTLYGDLAPVAVVSAGGGLIACPGRDHLVGPGDVATMLGTDDDFDRAHISLKRGAYVGERSVGPRRRDRVRAAVRGFVEDTNPNFFRMLGVLLTLLVISSTILRVGYTKPGMSILDALYFSTETIATVGYGDFTFSDQAVWLRLFSIVLMFAGVTTTALLMAFLAELLISRRLSQTAGKRAARFMTGHVVVIGLGAFGIRVARELKSRGRDVVVIERSANSRFVSAAATLGVPVIFGDATVTDTLVDARVAHASAVAVLTSDDMVNIETGIAVRGVLGDRWPDAPGRPGVPVVMRVFDRSLGDAVAHRFGFRNVRSTEELAAPWFIGAALGLQVLGTFSIGTQSFMVGRLEVAADGGLDGMAMHQLSANTRVIALRRTATGDVEHPPRRGTSFAAGDHAYVVGPYEELLGVLRRDRGLV</sequence>
<dbReference type="Gene3D" id="1.10.287.70">
    <property type="match status" value="1"/>
</dbReference>
<dbReference type="Gene3D" id="3.40.50.720">
    <property type="entry name" value="NAD(P)-binding Rossmann-like Domain"/>
    <property type="match status" value="2"/>
</dbReference>
<dbReference type="PROSITE" id="PS51202">
    <property type="entry name" value="RCK_C"/>
    <property type="match status" value="1"/>
</dbReference>
<gene>
    <name evidence="5" type="ORF">GCM10007304_12870</name>
</gene>
<evidence type="ECO:0000259" key="3">
    <source>
        <dbReference type="PROSITE" id="PS51201"/>
    </source>
</evidence>
<feature type="transmembrane region" description="Helical" evidence="2">
    <location>
        <begin position="251"/>
        <end position="271"/>
    </location>
</feature>
<dbReference type="AlphaFoldDB" id="A0A917FTN2"/>
<keyword evidence="2" id="KW-1133">Transmembrane helix</keyword>
<evidence type="ECO:0000313" key="5">
    <source>
        <dbReference type="EMBL" id="GGG00363.1"/>
    </source>
</evidence>
<organism evidence="5 6">
    <name type="scientific">Rhodococcoides trifolii</name>
    <dbReference type="NCBI Taxonomy" id="908250"/>
    <lineage>
        <taxon>Bacteria</taxon>
        <taxon>Bacillati</taxon>
        <taxon>Actinomycetota</taxon>
        <taxon>Actinomycetes</taxon>
        <taxon>Mycobacteriales</taxon>
        <taxon>Nocardiaceae</taxon>
        <taxon>Rhodococcoides</taxon>
    </lineage>
</organism>
<dbReference type="EMBL" id="BMCU01000001">
    <property type="protein sequence ID" value="GGG00363.1"/>
    <property type="molecule type" value="Genomic_DNA"/>
</dbReference>
<keyword evidence="6" id="KW-1185">Reference proteome</keyword>
<accession>A0A917FTN2</accession>
<comment type="caution">
    <text evidence="5">The sequence shown here is derived from an EMBL/GenBank/DDBJ whole genome shotgun (WGS) entry which is preliminary data.</text>
</comment>
<keyword evidence="2" id="KW-0812">Transmembrane</keyword>
<dbReference type="InterPro" id="IPR013099">
    <property type="entry name" value="K_chnl_dom"/>
</dbReference>
<evidence type="ECO:0000313" key="6">
    <source>
        <dbReference type="Proteomes" id="UP000654257"/>
    </source>
</evidence>
<dbReference type="Pfam" id="PF07885">
    <property type="entry name" value="Ion_trans_2"/>
    <property type="match status" value="1"/>
</dbReference>
<dbReference type="SUPFAM" id="SSF81324">
    <property type="entry name" value="Voltage-gated potassium channels"/>
    <property type="match status" value="1"/>
</dbReference>
<feature type="transmembrane region" description="Helical" evidence="2">
    <location>
        <begin position="307"/>
        <end position="335"/>
    </location>
</feature>